<dbReference type="OrthoDB" id="4062651at2759"/>
<keyword evidence="12" id="KW-1185">Reference proteome</keyword>
<evidence type="ECO:0000256" key="5">
    <source>
        <dbReference type="ARBA" id="ARBA00022777"/>
    </source>
</evidence>
<keyword evidence="3" id="KW-0808">Transferase</keyword>
<dbReference type="InterPro" id="IPR008271">
    <property type="entry name" value="Ser/Thr_kinase_AS"/>
</dbReference>
<protein>
    <recommendedName>
        <fullName evidence="1">non-specific serine/threonine protein kinase</fullName>
        <ecNumber evidence="1">2.7.11.1</ecNumber>
    </recommendedName>
</protein>
<name>A0A1G4K6Z5_9SACH</name>
<organism evidence="11 12">
    <name type="scientific">Lachancea meyersii CBS 8951</name>
    <dbReference type="NCBI Taxonomy" id="1266667"/>
    <lineage>
        <taxon>Eukaryota</taxon>
        <taxon>Fungi</taxon>
        <taxon>Dikarya</taxon>
        <taxon>Ascomycota</taxon>
        <taxon>Saccharomycotina</taxon>
        <taxon>Saccharomycetes</taxon>
        <taxon>Saccharomycetales</taxon>
        <taxon>Saccharomycetaceae</taxon>
        <taxon>Lachancea</taxon>
    </lineage>
</organism>
<dbReference type="GO" id="GO:0005524">
    <property type="term" value="F:ATP binding"/>
    <property type="evidence" value="ECO:0007669"/>
    <property type="project" value="UniProtKB-KW"/>
</dbReference>
<keyword evidence="2" id="KW-0723">Serine/threonine-protein kinase</keyword>
<evidence type="ECO:0000256" key="8">
    <source>
        <dbReference type="ARBA" id="ARBA00048679"/>
    </source>
</evidence>
<dbReference type="AlphaFoldDB" id="A0A1G4K6Z5"/>
<evidence type="ECO:0000256" key="2">
    <source>
        <dbReference type="ARBA" id="ARBA00022527"/>
    </source>
</evidence>
<reference evidence="12" key="1">
    <citation type="submission" date="2016-03" db="EMBL/GenBank/DDBJ databases">
        <authorList>
            <person name="Devillers Hugo."/>
        </authorList>
    </citation>
    <scope>NUCLEOTIDE SEQUENCE [LARGE SCALE GENOMIC DNA]</scope>
</reference>
<dbReference type="EMBL" id="LT598484">
    <property type="protein sequence ID" value="SCU99614.1"/>
    <property type="molecule type" value="Genomic_DNA"/>
</dbReference>
<feature type="compositionally biased region" description="Low complexity" evidence="9">
    <location>
        <begin position="612"/>
        <end position="623"/>
    </location>
</feature>
<proteinExistence type="predicted"/>
<dbReference type="PANTHER" id="PTHR24343:SF572">
    <property type="entry name" value="FATTY ACYL-COA SYNTHETASE AND RNA PROCESSING-ASSOCIATED KINASE 1-RELATED"/>
    <property type="match status" value="1"/>
</dbReference>
<feature type="compositionally biased region" description="Basic and acidic residues" evidence="9">
    <location>
        <begin position="35"/>
        <end position="48"/>
    </location>
</feature>
<evidence type="ECO:0000313" key="11">
    <source>
        <dbReference type="EMBL" id="SCU99614.1"/>
    </source>
</evidence>
<evidence type="ECO:0000259" key="10">
    <source>
        <dbReference type="PROSITE" id="PS50011"/>
    </source>
</evidence>
<dbReference type="GO" id="GO:0005938">
    <property type="term" value="C:cell cortex"/>
    <property type="evidence" value="ECO:0007669"/>
    <property type="project" value="TreeGrafter"/>
</dbReference>
<dbReference type="Gene3D" id="1.10.510.10">
    <property type="entry name" value="Transferase(Phosphotransferase) domain 1"/>
    <property type="match status" value="2"/>
</dbReference>
<dbReference type="PROSITE" id="PS00108">
    <property type="entry name" value="PROTEIN_KINASE_ST"/>
    <property type="match status" value="1"/>
</dbReference>
<dbReference type="InterPro" id="IPR011009">
    <property type="entry name" value="Kinase-like_dom_sf"/>
</dbReference>
<keyword evidence="4" id="KW-0547">Nucleotide-binding</keyword>
<accession>A0A1G4K6Z5</accession>
<dbReference type="Pfam" id="PF00069">
    <property type="entry name" value="Pkinase"/>
    <property type="match status" value="2"/>
</dbReference>
<sequence>MYQQQEQKARSRNTLIRVYSENERSNFNDSTGARLYDDGRYRPVHHDGQNGSPVKTSPIDIHLKSKRRHSSSLEEERELYRQNMQMSQQSYGDMQDEYIPDLDFSNAVSQWQSDENLLEARATASQRQEQAESPCYNNWADYEADLSRSSSVSSSSIVLKSTHAKVAPIPLPQPSIPMASPTCVRPQDSSSIFGERTPRALPMAFARNKASPNNSAQPNRMYKRQRSGMDLDTLPSPLAGYASSNDGRFSAEELKGIVSGLPEDFVSLPYSQRKKILLEQFPNVDYKSVMTSIKRAQLTSARSSAQLPANRSRRGSLASQYLSSFTPSSSSCKPNDKGSVIMGYTLGKIIGFGAWGMIRECYKTAESTENDEDTAASVKAVKIVRFRNNALVKKQVLKEVRMWSKLKHKNVLPLIKWQIDDSYALYCLTDKIDGGTLYDLVASWGSSKSSSIDLALRSRFTAELGLQIVEALKYMHSQQVVHGDVKLENCLLTSRQSKDKWTVILCDFGMSSEFGRDRSEHRDQSDNRLPDKIDHVESVLMAGKPKPVARSLSNTVLKEAMRRKHRTIDYGNVAMGVSSFPKQYGPALSSTNLTRTFASHNDLARASTMEGVSTPVTTDSTSSCGVEGKDSNAPNYIGSLPYAAPELLEPAPPPLSPSADVWALGVTLYTMLMGKLLFKHDYEPGLRAMIAAAKYDSRPLEKVCSANNENGSSQSLCDAVKGCLVKKVSDRWDLDSIEVSLTDYLKSLSAEQSKT</sequence>
<comment type="catalytic activity">
    <reaction evidence="8">
        <text>L-seryl-[protein] + ATP = O-phospho-L-seryl-[protein] + ADP + H(+)</text>
        <dbReference type="Rhea" id="RHEA:17989"/>
        <dbReference type="Rhea" id="RHEA-COMP:9863"/>
        <dbReference type="Rhea" id="RHEA-COMP:11604"/>
        <dbReference type="ChEBI" id="CHEBI:15378"/>
        <dbReference type="ChEBI" id="CHEBI:29999"/>
        <dbReference type="ChEBI" id="CHEBI:30616"/>
        <dbReference type="ChEBI" id="CHEBI:83421"/>
        <dbReference type="ChEBI" id="CHEBI:456216"/>
        <dbReference type="EC" id="2.7.11.1"/>
    </reaction>
</comment>
<dbReference type="GO" id="GO:0004674">
    <property type="term" value="F:protein serine/threonine kinase activity"/>
    <property type="evidence" value="ECO:0007669"/>
    <property type="project" value="UniProtKB-KW"/>
</dbReference>
<dbReference type="SMART" id="SM00220">
    <property type="entry name" value="S_TKc"/>
    <property type="match status" value="1"/>
</dbReference>
<feature type="domain" description="Protein kinase" evidence="10">
    <location>
        <begin position="344"/>
        <end position="745"/>
    </location>
</feature>
<evidence type="ECO:0000256" key="4">
    <source>
        <dbReference type="ARBA" id="ARBA00022741"/>
    </source>
</evidence>
<dbReference type="SUPFAM" id="SSF56112">
    <property type="entry name" value="Protein kinase-like (PK-like)"/>
    <property type="match status" value="1"/>
</dbReference>
<evidence type="ECO:0000256" key="9">
    <source>
        <dbReference type="SAM" id="MobiDB-lite"/>
    </source>
</evidence>
<dbReference type="EC" id="2.7.11.1" evidence="1"/>
<keyword evidence="5" id="KW-0418">Kinase</keyword>
<evidence type="ECO:0000256" key="1">
    <source>
        <dbReference type="ARBA" id="ARBA00012513"/>
    </source>
</evidence>
<keyword evidence="6" id="KW-0067">ATP-binding</keyword>
<evidence type="ECO:0000313" key="12">
    <source>
        <dbReference type="Proteomes" id="UP000191144"/>
    </source>
</evidence>
<evidence type="ECO:0000256" key="7">
    <source>
        <dbReference type="ARBA" id="ARBA00047899"/>
    </source>
</evidence>
<dbReference type="CDD" id="cd00180">
    <property type="entry name" value="PKc"/>
    <property type="match status" value="1"/>
</dbReference>
<feature type="region of interest" description="Disordered" evidence="9">
    <location>
        <begin position="20"/>
        <end position="75"/>
    </location>
</feature>
<dbReference type="Proteomes" id="UP000191144">
    <property type="component" value="Chromosome G"/>
</dbReference>
<evidence type="ECO:0000256" key="3">
    <source>
        <dbReference type="ARBA" id="ARBA00022679"/>
    </source>
</evidence>
<dbReference type="PROSITE" id="PS50011">
    <property type="entry name" value="PROTEIN_KINASE_DOM"/>
    <property type="match status" value="1"/>
</dbReference>
<feature type="region of interest" description="Disordered" evidence="9">
    <location>
        <begin position="608"/>
        <end position="628"/>
    </location>
</feature>
<dbReference type="PANTHER" id="PTHR24343">
    <property type="entry name" value="SERINE/THREONINE KINASE"/>
    <property type="match status" value="1"/>
</dbReference>
<gene>
    <name evidence="11" type="ORF">LAME_0G04280G</name>
</gene>
<comment type="catalytic activity">
    <reaction evidence="7">
        <text>L-threonyl-[protein] + ATP = O-phospho-L-threonyl-[protein] + ADP + H(+)</text>
        <dbReference type="Rhea" id="RHEA:46608"/>
        <dbReference type="Rhea" id="RHEA-COMP:11060"/>
        <dbReference type="Rhea" id="RHEA-COMP:11605"/>
        <dbReference type="ChEBI" id="CHEBI:15378"/>
        <dbReference type="ChEBI" id="CHEBI:30013"/>
        <dbReference type="ChEBI" id="CHEBI:30616"/>
        <dbReference type="ChEBI" id="CHEBI:61977"/>
        <dbReference type="ChEBI" id="CHEBI:456216"/>
        <dbReference type="EC" id="2.7.11.1"/>
    </reaction>
</comment>
<evidence type="ECO:0000256" key="6">
    <source>
        <dbReference type="ARBA" id="ARBA00022840"/>
    </source>
</evidence>
<dbReference type="InterPro" id="IPR000719">
    <property type="entry name" value="Prot_kinase_dom"/>
</dbReference>